<reference evidence="1 2" key="1">
    <citation type="submission" date="2015-01" db="EMBL/GenBank/DDBJ databases">
        <title>Rufibacter sp./DG31D/ whole genome sequencing.</title>
        <authorList>
            <person name="Kim M.K."/>
            <person name="Srinivasan S."/>
            <person name="Lee J.-J."/>
        </authorList>
    </citation>
    <scope>NUCLEOTIDE SEQUENCE [LARGE SCALE GENOMIC DNA]</scope>
    <source>
        <strain evidence="1 2">DG31D</strain>
    </source>
</reference>
<gene>
    <name evidence="1" type="ORF">TH63_16650</name>
</gene>
<protein>
    <submittedName>
        <fullName evidence="1">Uncharacterized protein</fullName>
    </submittedName>
</protein>
<evidence type="ECO:0000313" key="1">
    <source>
        <dbReference type="EMBL" id="AKQ46894.1"/>
    </source>
</evidence>
<organism evidence="1 2">
    <name type="scientific">Rufibacter radiotolerans</name>
    <dbReference type="NCBI Taxonomy" id="1379910"/>
    <lineage>
        <taxon>Bacteria</taxon>
        <taxon>Pseudomonadati</taxon>
        <taxon>Bacteroidota</taxon>
        <taxon>Cytophagia</taxon>
        <taxon>Cytophagales</taxon>
        <taxon>Hymenobacteraceae</taxon>
        <taxon>Rufibacter</taxon>
    </lineage>
</organism>
<dbReference type="Proteomes" id="UP000036458">
    <property type="component" value="Chromosome"/>
</dbReference>
<sequence>MVGLEPQSSRDLKRTGVSESSLIGKTTVEVANLGWLSCALTYINIYKSKYSIVILAKSQEECGNGKGKILLERYIGRNGNKMIFEVLDEINIKSTYPENEYIWTSCEGKGVDREGLYIINYKVQQQAKFTSILELWAVDLKAGKFIQESNVDSVTCLNPIHPDNL</sequence>
<dbReference type="KEGG" id="ruf:TH63_16650"/>
<dbReference type="PATRIC" id="fig|1379910.4.peg.3630"/>
<evidence type="ECO:0000313" key="2">
    <source>
        <dbReference type="Proteomes" id="UP000036458"/>
    </source>
</evidence>
<dbReference type="AlphaFoldDB" id="A0A0H4VSY1"/>
<keyword evidence="2" id="KW-1185">Reference proteome</keyword>
<accession>A0A0H4VSY1</accession>
<dbReference type="EMBL" id="CP010777">
    <property type="protein sequence ID" value="AKQ46894.1"/>
    <property type="molecule type" value="Genomic_DNA"/>
</dbReference>
<name>A0A0H4VSY1_9BACT</name>
<dbReference type="STRING" id="1379910.TH63_16650"/>
<proteinExistence type="predicted"/>